<organism evidence="2 3">
    <name type="scientific">Sulfurifustis variabilis</name>
    <dbReference type="NCBI Taxonomy" id="1675686"/>
    <lineage>
        <taxon>Bacteria</taxon>
        <taxon>Pseudomonadati</taxon>
        <taxon>Pseudomonadota</taxon>
        <taxon>Gammaproteobacteria</taxon>
        <taxon>Acidiferrobacterales</taxon>
        <taxon>Acidiferrobacteraceae</taxon>
        <taxon>Sulfurifustis</taxon>
    </lineage>
</organism>
<evidence type="ECO:0008006" key="4">
    <source>
        <dbReference type="Google" id="ProtNLM"/>
    </source>
</evidence>
<reference evidence="2 3" key="1">
    <citation type="submission" date="2015-08" db="EMBL/GenBank/DDBJ databases">
        <title>Complete genome sequence of Sulfurifustis variabilis.</title>
        <authorList>
            <person name="Miura A."/>
            <person name="Kojima H."/>
            <person name="Fukui M."/>
        </authorList>
    </citation>
    <scope>NUCLEOTIDE SEQUENCE [LARGE SCALE GENOMIC DNA]</scope>
    <source>
        <strain evidence="3">skN76</strain>
    </source>
</reference>
<keyword evidence="3" id="KW-1185">Reference proteome</keyword>
<dbReference type="AlphaFoldDB" id="A0A1B4VBU2"/>
<dbReference type="Proteomes" id="UP000218899">
    <property type="component" value="Chromosome"/>
</dbReference>
<feature type="signal peptide" evidence="1">
    <location>
        <begin position="1"/>
        <end position="20"/>
    </location>
</feature>
<dbReference type="RefSeq" id="WP_096462414.1">
    <property type="nucleotide sequence ID" value="NZ_AP014936.1"/>
</dbReference>
<dbReference type="PROSITE" id="PS51257">
    <property type="entry name" value="PROKAR_LIPOPROTEIN"/>
    <property type="match status" value="1"/>
</dbReference>
<name>A0A1B4VBU2_9GAMM</name>
<evidence type="ECO:0000313" key="2">
    <source>
        <dbReference type="EMBL" id="BAU50084.1"/>
    </source>
</evidence>
<gene>
    <name evidence="2" type="ORF">SVA_3548</name>
</gene>
<protein>
    <recommendedName>
        <fullName evidence="4">Lipoprotein</fullName>
    </recommendedName>
</protein>
<dbReference type="OrthoDB" id="5986670at2"/>
<sequence length="174" mass="18798">MKAFLALLLALGLAACASTASREQNTSTQWQYQGQKFGALRVSMSPSVQVKLAEEGTFDLRRFEQTVLGALKEQQLFDRGSGYSVTVEVTDVRLGPQPKWGRSAKGAGNVVTGKVTLKQPSGRPLYAFDVYASYALGDTNAPAELLSGLYEEFAVLTVIQILRGSEPRSAYASL</sequence>
<feature type="chain" id="PRO_5008571371" description="Lipoprotein" evidence="1">
    <location>
        <begin position="21"/>
        <end position="174"/>
    </location>
</feature>
<dbReference type="KEGG" id="sva:SVA_3548"/>
<evidence type="ECO:0000256" key="1">
    <source>
        <dbReference type="SAM" id="SignalP"/>
    </source>
</evidence>
<proteinExistence type="predicted"/>
<evidence type="ECO:0000313" key="3">
    <source>
        <dbReference type="Proteomes" id="UP000218899"/>
    </source>
</evidence>
<dbReference type="EMBL" id="AP014936">
    <property type="protein sequence ID" value="BAU50084.1"/>
    <property type="molecule type" value="Genomic_DNA"/>
</dbReference>
<accession>A0A1B4VBU2</accession>
<keyword evidence="1" id="KW-0732">Signal</keyword>